<dbReference type="InterPro" id="IPR036691">
    <property type="entry name" value="Endo/exonu/phosph_ase_sf"/>
</dbReference>
<dbReference type="KEGG" id="llh:I41_07660"/>
<dbReference type="Gene3D" id="3.60.10.10">
    <property type="entry name" value="Endonuclease/exonuclease/phosphatase"/>
    <property type="match status" value="1"/>
</dbReference>
<keyword evidence="1" id="KW-0472">Membrane</keyword>
<dbReference type="InterPro" id="IPR005135">
    <property type="entry name" value="Endo/exonuclease/phosphatase"/>
</dbReference>
<dbReference type="GO" id="GO:0004527">
    <property type="term" value="F:exonuclease activity"/>
    <property type="evidence" value="ECO:0007669"/>
    <property type="project" value="UniProtKB-KW"/>
</dbReference>
<dbReference type="InterPro" id="IPR051916">
    <property type="entry name" value="GPI-anchor_lipid_remodeler"/>
</dbReference>
<dbReference type="GO" id="GO:0004519">
    <property type="term" value="F:endonuclease activity"/>
    <property type="evidence" value="ECO:0007669"/>
    <property type="project" value="UniProtKB-KW"/>
</dbReference>
<organism evidence="3 4">
    <name type="scientific">Lacipirellula limnantheis</name>
    <dbReference type="NCBI Taxonomy" id="2528024"/>
    <lineage>
        <taxon>Bacteria</taxon>
        <taxon>Pseudomonadati</taxon>
        <taxon>Planctomycetota</taxon>
        <taxon>Planctomycetia</taxon>
        <taxon>Pirellulales</taxon>
        <taxon>Lacipirellulaceae</taxon>
        <taxon>Lacipirellula</taxon>
    </lineage>
</organism>
<dbReference type="Gene3D" id="3.40.720.10">
    <property type="entry name" value="Alkaline Phosphatase, subunit A"/>
    <property type="match status" value="1"/>
</dbReference>
<reference evidence="3 4" key="1">
    <citation type="submission" date="2019-02" db="EMBL/GenBank/DDBJ databases">
        <title>Deep-cultivation of Planctomycetes and their phenomic and genomic characterization uncovers novel biology.</title>
        <authorList>
            <person name="Wiegand S."/>
            <person name="Jogler M."/>
            <person name="Boedeker C."/>
            <person name="Pinto D."/>
            <person name="Vollmers J."/>
            <person name="Rivas-Marin E."/>
            <person name="Kohn T."/>
            <person name="Peeters S.H."/>
            <person name="Heuer A."/>
            <person name="Rast P."/>
            <person name="Oberbeckmann S."/>
            <person name="Bunk B."/>
            <person name="Jeske O."/>
            <person name="Meyerdierks A."/>
            <person name="Storesund J.E."/>
            <person name="Kallscheuer N."/>
            <person name="Luecker S."/>
            <person name="Lage O.M."/>
            <person name="Pohl T."/>
            <person name="Merkel B.J."/>
            <person name="Hornburger P."/>
            <person name="Mueller R.-W."/>
            <person name="Bruemmer F."/>
            <person name="Labrenz M."/>
            <person name="Spormann A.M."/>
            <person name="Op den Camp H."/>
            <person name="Overmann J."/>
            <person name="Amann R."/>
            <person name="Jetten M.S.M."/>
            <person name="Mascher T."/>
            <person name="Medema M.H."/>
            <person name="Devos D.P."/>
            <person name="Kaster A.-K."/>
            <person name="Ovreas L."/>
            <person name="Rohde M."/>
            <person name="Galperin M.Y."/>
            <person name="Jogler C."/>
        </authorList>
    </citation>
    <scope>NUCLEOTIDE SEQUENCE [LARGE SCALE GENOMIC DNA]</scope>
    <source>
        <strain evidence="3 4">I41</strain>
    </source>
</reference>
<dbReference type="GO" id="GO:0016020">
    <property type="term" value="C:membrane"/>
    <property type="evidence" value="ECO:0007669"/>
    <property type="project" value="GOC"/>
</dbReference>
<protein>
    <submittedName>
        <fullName evidence="3">Endonuclease/Exonuclease/phosphatase family protein</fullName>
    </submittedName>
</protein>
<proteinExistence type="predicted"/>
<evidence type="ECO:0000256" key="1">
    <source>
        <dbReference type="SAM" id="Phobius"/>
    </source>
</evidence>
<keyword evidence="3" id="KW-0269">Exonuclease</keyword>
<keyword evidence="1" id="KW-0812">Transmembrane</keyword>
<keyword evidence="1" id="KW-1133">Transmembrane helix</keyword>
<keyword evidence="3" id="KW-0540">Nuclease</keyword>
<keyword evidence="3" id="KW-0255">Endonuclease</keyword>
<dbReference type="GO" id="GO:0006506">
    <property type="term" value="P:GPI anchor biosynthetic process"/>
    <property type="evidence" value="ECO:0007669"/>
    <property type="project" value="TreeGrafter"/>
</dbReference>
<dbReference type="SUPFAM" id="SSF56219">
    <property type="entry name" value="DNase I-like"/>
    <property type="match status" value="1"/>
</dbReference>
<dbReference type="PANTHER" id="PTHR14859">
    <property type="entry name" value="CALCOFLUOR WHITE HYPERSENSITIVE PROTEIN PRECURSOR"/>
    <property type="match status" value="1"/>
</dbReference>
<dbReference type="Proteomes" id="UP000317909">
    <property type="component" value="Chromosome"/>
</dbReference>
<evidence type="ECO:0000259" key="2">
    <source>
        <dbReference type="Pfam" id="PF03372"/>
    </source>
</evidence>
<sequence>MISALVKWKRRWRRKFSRTRWVARLLNRDLSAPHSDEPGLVILQLDGLARTQIERALREGRMPFLKKLIDRGHFEELSFYSGLPSTTPAVQAEVMFGARCAVPAFQFLHRETGQTALMYDQQWAKRVGARLAEQHQPLLEGGRSYSNIYAAGAVEARFCAETMDADNLREMLRPWKLAIVASLYFFTILRVVGLAMLELFIAAGDMIRGLAGQQHWRAELHCIPSRIGVSIVMREWLRVMLKLSIEEGAPIIYANFLGYDEQAHRRGPGSDFAHWGLKGIDSVIRDVFKTAHKSDVRDYEVIVFSDHGQEQTAIYEVATGVTIQQAAERAFESGALAGRNVRGLDDYGRRGPETDERNRRLLRMKRGQSDVPQATAEELANDVIVTALGPLGHIYLPIEVCVDGKRDYARRLVDREHVPLVLFRGDEGRLEAHNPLGAWQLPEDAAQVFGPDHPFLAEAVGDLMRLAQHPDAGDLMVSGWSNQQAPSTFVQENGAHGSIGTEETRGFALVPHAIHLHHRRAANGERYIRGVDLYRGAWAFAHPDRPLTTPHEHALEAAPGHERDAELQQATRQTRGEHSDAARQLRVMTYNIHSCIGIDGKIRPERIVSVIRSCRADVIALQEVDANRRHSRGHEQARIIAEALAMSHHYYAVADWNGEQYGLAIISRYSLEHVQSGHLTPVDHANRSEARGALWVKLETPAGVVNVINTHFGLREEERQRQATILLGEDWLGQIPAAEPILLCGDLNAGPKSPVCQSFGRRLTDVARGLPNHRPRATFISTMPLRRLDYIFASDHFTVTAVRQPRTPTAKLASDHLPVCAELQLRLPDLAATEKF</sequence>
<evidence type="ECO:0000313" key="3">
    <source>
        <dbReference type="EMBL" id="QDT71606.1"/>
    </source>
</evidence>
<feature type="domain" description="Endonuclease/exonuclease/phosphatase" evidence="2">
    <location>
        <begin position="588"/>
        <end position="816"/>
    </location>
</feature>
<accession>A0A517TTA8</accession>
<keyword evidence="4" id="KW-1185">Reference proteome</keyword>
<dbReference type="PANTHER" id="PTHR14859:SF1">
    <property type="entry name" value="PGAP2-INTERACTING PROTEIN"/>
    <property type="match status" value="1"/>
</dbReference>
<gene>
    <name evidence="3" type="ORF">I41_07660</name>
</gene>
<evidence type="ECO:0000313" key="4">
    <source>
        <dbReference type="Proteomes" id="UP000317909"/>
    </source>
</evidence>
<dbReference type="RefSeq" id="WP_168206658.1">
    <property type="nucleotide sequence ID" value="NZ_CP036339.1"/>
</dbReference>
<keyword evidence="3" id="KW-0378">Hydrolase</keyword>
<dbReference type="InterPro" id="IPR002591">
    <property type="entry name" value="Phosphodiest/P_Trfase"/>
</dbReference>
<dbReference type="AlphaFoldDB" id="A0A517TTA8"/>
<dbReference type="SUPFAM" id="SSF53649">
    <property type="entry name" value="Alkaline phosphatase-like"/>
    <property type="match status" value="1"/>
</dbReference>
<feature type="transmembrane region" description="Helical" evidence="1">
    <location>
        <begin position="177"/>
        <end position="201"/>
    </location>
</feature>
<dbReference type="InterPro" id="IPR017850">
    <property type="entry name" value="Alkaline_phosphatase_core_sf"/>
</dbReference>
<name>A0A517TTA8_9BACT</name>
<dbReference type="Pfam" id="PF01663">
    <property type="entry name" value="Phosphodiest"/>
    <property type="match status" value="1"/>
</dbReference>
<dbReference type="Pfam" id="PF03372">
    <property type="entry name" value="Exo_endo_phos"/>
    <property type="match status" value="1"/>
</dbReference>
<dbReference type="EMBL" id="CP036339">
    <property type="protein sequence ID" value="QDT71606.1"/>
    <property type="molecule type" value="Genomic_DNA"/>
</dbReference>